<protein>
    <recommendedName>
        <fullName evidence="7">Palmitoyltransferase</fullName>
        <ecNumber evidence="7">2.3.1.225</ecNumber>
    </recommendedName>
</protein>
<keyword evidence="2 7" id="KW-0808">Transferase</keyword>
<proteinExistence type="inferred from homology"/>
<dbReference type="PANTHER" id="PTHR12246">
    <property type="entry name" value="PALMITOYLTRANSFERASE ZDHHC16"/>
    <property type="match status" value="1"/>
</dbReference>
<dbReference type="EC" id="2.3.1.225" evidence="7"/>
<dbReference type="Proteomes" id="UP001152795">
    <property type="component" value="Unassembled WGS sequence"/>
</dbReference>
<comment type="caution">
    <text evidence="9">The sequence shown here is derived from an EMBL/GenBank/DDBJ whole genome shotgun (WGS) entry which is preliminary data.</text>
</comment>
<feature type="domain" description="Palmitoyltransferase DHHC" evidence="8">
    <location>
        <begin position="129"/>
        <end position="283"/>
    </location>
</feature>
<evidence type="ECO:0000256" key="3">
    <source>
        <dbReference type="ARBA" id="ARBA00022692"/>
    </source>
</evidence>
<dbReference type="GO" id="GO:0019706">
    <property type="term" value="F:protein-cysteine S-palmitoyltransferase activity"/>
    <property type="evidence" value="ECO:0007669"/>
    <property type="project" value="UniProtKB-EC"/>
</dbReference>
<keyword evidence="4 7" id="KW-1133">Transmembrane helix</keyword>
<evidence type="ECO:0000313" key="9">
    <source>
        <dbReference type="EMBL" id="CAB3985720.1"/>
    </source>
</evidence>
<keyword evidence="3 7" id="KW-0812">Transmembrane</keyword>
<evidence type="ECO:0000256" key="1">
    <source>
        <dbReference type="ARBA" id="ARBA00004141"/>
    </source>
</evidence>
<feature type="transmembrane region" description="Helical" evidence="7">
    <location>
        <begin position="248"/>
        <end position="271"/>
    </location>
</feature>
<sequence>MRVRFMKRLWFYPKVMAFTIYTLTFNAFQSNSPVADCAFEPVIWLVDHFAGLLGRALVILVSLAISGVVVVFYIYVMPIVLEYDNILFIVCHLICGHWLLLNVAFHYYKAVSSSPGYTPSGKQALILKDIQVCTKCIQPKPPRTHHCSVCNKCILKMDHHCPWINNCVGHFNHRYFFLFCVYMCLGTIYVSFTLFPTFLDRIDFFAKNILKDYFNVGNAQPTLGHKKYFLRPKDLIVDEDKESVPSIVVFEFMLCSCVAVAVGALAGWHVMLISRGETSVEVYINRNTRKKLKKQGKKFLNPYNYGFIGNWKMVLGLGRGRGLWSIVMPSSHPPNGDGITWPQPLQSSGESIGTDKLAAFMA</sequence>
<dbReference type="InterPro" id="IPR001594">
    <property type="entry name" value="Palmitoyltrfase_DHHC"/>
</dbReference>
<dbReference type="InterPro" id="IPR039859">
    <property type="entry name" value="PFA4/ZDH16/20/ERF2-like"/>
</dbReference>
<comment type="catalytic activity">
    <reaction evidence="7">
        <text>L-cysteinyl-[protein] + hexadecanoyl-CoA = S-hexadecanoyl-L-cysteinyl-[protein] + CoA</text>
        <dbReference type="Rhea" id="RHEA:36683"/>
        <dbReference type="Rhea" id="RHEA-COMP:10131"/>
        <dbReference type="Rhea" id="RHEA-COMP:11032"/>
        <dbReference type="ChEBI" id="CHEBI:29950"/>
        <dbReference type="ChEBI" id="CHEBI:57287"/>
        <dbReference type="ChEBI" id="CHEBI:57379"/>
        <dbReference type="ChEBI" id="CHEBI:74151"/>
        <dbReference type="EC" id="2.3.1.225"/>
    </reaction>
</comment>
<organism evidence="9 10">
    <name type="scientific">Paramuricea clavata</name>
    <name type="common">Red gorgonian</name>
    <name type="synonym">Violescent sea-whip</name>
    <dbReference type="NCBI Taxonomy" id="317549"/>
    <lineage>
        <taxon>Eukaryota</taxon>
        <taxon>Metazoa</taxon>
        <taxon>Cnidaria</taxon>
        <taxon>Anthozoa</taxon>
        <taxon>Octocorallia</taxon>
        <taxon>Malacalcyonacea</taxon>
        <taxon>Plexauridae</taxon>
        <taxon>Paramuricea</taxon>
    </lineage>
</organism>
<evidence type="ECO:0000259" key="8">
    <source>
        <dbReference type="Pfam" id="PF01529"/>
    </source>
</evidence>
<evidence type="ECO:0000256" key="4">
    <source>
        <dbReference type="ARBA" id="ARBA00022989"/>
    </source>
</evidence>
<evidence type="ECO:0000256" key="5">
    <source>
        <dbReference type="ARBA" id="ARBA00023136"/>
    </source>
</evidence>
<dbReference type="AlphaFoldDB" id="A0A6S7GLH0"/>
<evidence type="ECO:0000256" key="6">
    <source>
        <dbReference type="ARBA" id="ARBA00023315"/>
    </source>
</evidence>
<keyword evidence="10" id="KW-1185">Reference proteome</keyword>
<accession>A0A6S7GLH0</accession>
<feature type="transmembrane region" description="Helical" evidence="7">
    <location>
        <begin position="86"/>
        <end position="108"/>
    </location>
</feature>
<comment type="subcellular location">
    <subcellularLocation>
        <location evidence="1">Membrane</location>
        <topology evidence="1">Multi-pass membrane protein</topology>
    </subcellularLocation>
</comment>
<keyword evidence="6 7" id="KW-0012">Acyltransferase</keyword>
<dbReference type="GO" id="GO:0016020">
    <property type="term" value="C:membrane"/>
    <property type="evidence" value="ECO:0007669"/>
    <property type="project" value="UniProtKB-SubCell"/>
</dbReference>
<evidence type="ECO:0000256" key="7">
    <source>
        <dbReference type="RuleBase" id="RU079119"/>
    </source>
</evidence>
<name>A0A6S7GLH0_PARCT</name>
<comment type="domain">
    <text evidence="7">The DHHC domain is required for palmitoyltransferase activity.</text>
</comment>
<dbReference type="OrthoDB" id="331948at2759"/>
<reference evidence="9" key="1">
    <citation type="submission" date="2020-04" db="EMBL/GenBank/DDBJ databases">
        <authorList>
            <person name="Alioto T."/>
            <person name="Alioto T."/>
            <person name="Gomez Garrido J."/>
        </authorList>
    </citation>
    <scope>NUCLEOTIDE SEQUENCE</scope>
    <source>
        <strain evidence="9">A484AB</strain>
    </source>
</reference>
<feature type="transmembrane region" description="Helical" evidence="7">
    <location>
        <begin position="175"/>
        <end position="199"/>
    </location>
</feature>
<gene>
    <name evidence="9" type="ORF">PACLA_8A062113</name>
</gene>
<feature type="transmembrane region" description="Helical" evidence="7">
    <location>
        <begin position="53"/>
        <end position="74"/>
    </location>
</feature>
<evidence type="ECO:0000313" key="10">
    <source>
        <dbReference type="Proteomes" id="UP001152795"/>
    </source>
</evidence>
<keyword evidence="5 7" id="KW-0472">Membrane</keyword>
<evidence type="ECO:0000256" key="2">
    <source>
        <dbReference type="ARBA" id="ARBA00022679"/>
    </source>
</evidence>
<dbReference type="PROSITE" id="PS50216">
    <property type="entry name" value="DHHC"/>
    <property type="match status" value="1"/>
</dbReference>
<dbReference type="EMBL" id="CACRXK020000909">
    <property type="protein sequence ID" value="CAB3985720.1"/>
    <property type="molecule type" value="Genomic_DNA"/>
</dbReference>
<comment type="similarity">
    <text evidence="7">Belongs to the DHHC palmitoyltransferase family.</text>
</comment>
<dbReference type="Pfam" id="PF01529">
    <property type="entry name" value="DHHC"/>
    <property type="match status" value="1"/>
</dbReference>